<evidence type="ECO:0000313" key="3">
    <source>
        <dbReference type="Proteomes" id="UP001597183"/>
    </source>
</evidence>
<keyword evidence="1" id="KW-1133">Transmembrane helix</keyword>
<dbReference type="Proteomes" id="UP001597183">
    <property type="component" value="Unassembled WGS sequence"/>
</dbReference>
<sequence>MKIDLIDAWRAPGGSAVPLAAADQADWLSASGAGLGGLLVPFTVYCMDLVGLVALLVSLVAVVVSARLAITQNSMQKHANTIPSMDLLLGEFRSEEFWRSYNYVCTELADQDSGRGIAGLPAEARSHVYSVCYLFQHLGDLVRLGVVDERAILSTLRFRVIQVWAAVEPFVVQERRVNPAAGPNTLRLLEAFAARAEILPAESYSNAIEVWLSRPMR</sequence>
<gene>
    <name evidence="2" type="ORF">ACFQ5G_53030</name>
</gene>
<protein>
    <submittedName>
        <fullName evidence="2">Uncharacterized protein</fullName>
    </submittedName>
</protein>
<dbReference type="EMBL" id="JBHTMK010000079">
    <property type="protein sequence ID" value="MFD1374110.1"/>
    <property type="molecule type" value="Genomic_DNA"/>
</dbReference>
<dbReference type="RefSeq" id="WP_317794287.1">
    <property type="nucleotide sequence ID" value="NZ_AP028461.1"/>
</dbReference>
<comment type="caution">
    <text evidence="2">The sequence shown here is derived from an EMBL/GenBank/DDBJ whole genome shotgun (WGS) entry which is preliminary data.</text>
</comment>
<name>A0ABW4ATP5_9ACTN</name>
<evidence type="ECO:0000313" key="2">
    <source>
        <dbReference type="EMBL" id="MFD1374110.1"/>
    </source>
</evidence>
<organism evidence="2 3">
    <name type="scientific">Actinoplanes sichuanensis</name>
    <dbReference type="NCBI Taxonomy" id="512349"/>
    <lineage>
        <taxon>Bacteria</taxon>
        <taxon>Bacillati</taxon>
        <taxon>Actinomycetota</taxon>
        <taxon>Actinomycetes</taxon>
        <taxon>Micromonosporales</taxon>
        <taxon>Micromonosporaceae</taxon>
        <taxon>Actinoplanes</taxon>
    </lineage>
</organism>
<keyword evidence="3" id="KW-1185">Reference proteome</keyword>
<feature type="transmembrane region" description="Helical" evidence="1">
    <location>
        <begin position="49"/>
        <end position="70"/>
    </location>
</feature>
<reference evidence="3" key="1">
    <citation type="journal article" date="2019" name="Int. J. Syst. Evol. Microbiol.">
        <title>The Global Catalogue of Microorganisms (GCM) 10K type strain sequencing project: providing services to taxonomists for standard genome sequencing and annotation.</title>
        <authorList>
            <consortium name="The Broad Institute Genomics Platform"/>
            <consortium name="The Broad Institute Genome Sequencing Center for Infectious Disease"/>
            <person name="Wu L."/>
            <person name="Ma J."/>
        </authorList>
    </citation>
    <scope>NUCLEOTIDE SEQUENCE [LARGE SCALE GENOMIC DNA]</scope>
    <source>
        <strain evidence="3">CCM 7526</strain>
    </source>
</reference>
<keyword evidence="1" id="KW-0472">Membrane</keyword>
<dbReference type="Pfam" id="PF15956">
    <property type="entry name" value="DUF4760"/>
    <property type="match status" value="1"/>
</dbReference>
<evidence type="ECO:0000256" key="1">
    <source>
        <dbReference type="SAM" id="Phobius"/>
    </source>
</evidence>
<accession>A0ABW4ATP5</accession>
<keyword evidence="1" id="KW-0812">Transmembrane</keyword>
<proteinExistence type="predicted"/>
<dbReference type="InterPro" id="IPR031876">
    <property type="entry name" value="DUF4760"/>
</dbReference>